<comment type="caution">
    <text evidence="2">The sequence shown here is derived from an EMBL/GenBank/DDBJ whole genome shotgun (WGS) entry which is preliminary data.</text>
</comment>
<dbReference type="EMBL" id="PDUG01000004">
    <property type="protein sequence ID" value="PIC33029.1"/>
    <property type="molecule type" value="Genomic_DNA"/>
</dbReference>
<accession>A0A2G5U0F4</accession>
<dbReference type="AlphaFoldDB" id="A0A2G5U0F4"/>
<dbReference type="SUPFAM" id="SSF52540">
    <property type="entry name" value="P-loop containing nucleoside triphosphate hydrolases"/>
    <property type="match status" value="1"/>
</dbReference>
<proteinExistence type="predicted"/>
<keyword evidence="3" id="KW-1185">Reference proteome</keyword>
<dbReference type="OrthoDB" id="5829348at2759"/>
<evidence type="ECO:0000256" key="1">
    <source>
        <dbReference type="SAM" id="MobiDB-lite"/>
    </source>
</evidence>
<evidence type="ECO:0008006" key="4">
    <source>
        <dbReference type="Google" id="ProtNLM"/>
    </source>
</evidence>
<organism evidence="2 3">
    <name type="scientific">Caenorhabditis nigoni</name>
    <dbReference type="NCBI Taxonomy" id="1611254"/>
    <lineage>
        <taxon>Eukaryota</taxon>
        <taxon>Metazoa</taxon>
        <taxon>Ecdysozoa</taxon>
        <taxon>Nematoda</taxon>
        <taxon>Chromadorea</taxon>
        <taxon>Rhabditida</taxon>
        <taxon>Rhabditina</taxon>
        <taxon>Rhabditomorpha</taxon>
        <taxon>Rhabditoidea</taxon>
        <taxon>Rhabditidae</taxon>
        <taxon>Peloderinae</taxon>
        <taxon>Caenorhabditis</taxon>
    </lineage>
</organism>
<dbReference type="Pfam" id="PF00406">
    <property type="entry name" value="ADK"/>
    <property type="match status" value="1"/>
</dbReference>
<gene>
    <name evidence="2" type="primary">Cni-F38E11.6</name>
    <name evidence="2" type="synonym">Cnig_chr_IV.g13155</name>
    <name evidence="2" type="ORF">B9Z55_013155</name>
</gene>
<protein>
    <recommendedName>
        <fullName evidence="4">Adenylate kinase</fullName>
    </recommendedName>
</protein>
<feature type="region of interest" description="Disordered" evidence="1">
    <location>
        <begin position="1"/>
        <end position="21"/>
    </location>
</feature>
<name>A0A2G5U0F4_9PELO</name>
<dbReference type="Gene3D" id="3.40.50.300">
    <property type="entry name" value="P-loop containing nucleotide triphosphate hydrolases"/>
    <property type="match status" value="1"/>
</dbReference>
<dbReference type="InterPro" id="IPR027417">
    <property type="entry name" value="P-loop_NTPase"/>
</dbReference>
<evidence type="ECO:0000313" key="2">
    <source>
        <dbReference type="EMBL" id="PIC33029.1"/>
    </source>
</evidence>
<dbReference type="Proteomes" id="UP000230233">
    <property type="component" value="Chromosome IV"/>
</dbReference>
<evidence type="ECO:0000313" key="3">
    <source>
        <dbReference type="Proteomes" id="UP000230233"/>
    </source>
</evidence>
<reference evidence="3" key="1">
    <citation type="submission" date="2017-10" db="EMBL/GenBank/DDBJ databases">
        <title>Rapid genome shrinkage in a self-fertile nematode reveals novel sperm competition proteins.</title>
        <authorList>
            <person name="Yin D."/>
            <person name="Schwarz E.M."/>
            <person name="Thomas C.G."/>
            <person name="Felde R.L."/>
            <person name="Korf I.F."/>
            <person name="Cutter A.D."/>
            <person name="Schartner C.M."/>
            <person name="Ralston E.J."/>
            <person name="Meyer B.J."/>
            <person name="Haag E.S."/>
        </authorList>
    </citation>
    <scope>NUCLEOTIDE SEQUENCE [LARGE SCALE GENOMIC DNA]</scope>
    <source>
        <strain evidence="3">JU1422</strain>
    </source>
</reference>
<sequence>MGCTPSRTDFQPDAHSDLFRPPAPIPVTIGSSVGRSLQSNQVSVGFIFGGPASRKGSIIEELTGSFNFVSISVEDIVFQYLPTRLSGTGTQIKDIQEALRNDDGILNIDWILEMISSRIAVSMSQRFIIDIVPTVSSILKAEGFRARSQSRSLEQFEMKHKIAFAIDVTVKDEQSLTRLNGEANGKDDDSKKINPELNQMMRSADDIDRGKIEKRIAEYHTAAEPFISYFRKSNRLISMTLTTEAVPNLVNTTRETLLKLGFTITRKDDHNAQITAVYRYISSHGRHDDNFLVVVPSFQNQKTKVVFLNFSELSDKSQNFQTSKPRINFMEKKKEVYLDEFIKNKQHDKPPKTRIRISVNSISSSRQTFLFFEPFPQSFACTISSIYREQKEQSQPRDS</sequence>